<reference evidence="2" key="1">
    <citation type="submission" date="2022-10" db="EMBL/GenBank/DDBJ databases">
        <authorList>
            <person name="Mo P."/>
        </authorList>
    </citation>
    <scope>NUCLEOTIDE SEQUENCE</scope>
    <source>
        <strain evidence="2">HUAS 13-4</strain>
    </source>
</reference>
<name>A0ABY6DYS4_9ACTN</name>
<gene>
    <name evidence="2" type="ORF">N8I84_12880</name>
</gene>
<accession>A0ABY6DYS4</accession>
<dbReference type="PROSITE" id="PS51257">
    <property type="entry name" value="PROKAR_LIPOPROTEIN"/>
    <property type="match status" value="1"/>
</dbReference>
<feature type="signal peptide" evidence="1">
    <location>
        <begin position="1"/>
        <end position="32"/>
    </location>
</feature>
<organism evidence="2 3">
    <name type="scientific">Streptomyces cynarae</name>
    <dbReference type="NCBI Taxonomy" id="2981134"/>
    <lineage>
        <taxon>Bacteria</taxon>
        <taxon>Bacillati</taxon>
        <taxon>Actinomycetota</taxon>
        <taxon>Actinomycetes</taxon>
        <taxon>Kitasatosporales</taxon>
        <taxon>Streptomycetaceae</taxon>
        <taxon>Streptomyces</taxon>
    </lineage>
</organism>
<evidence type="ECO:0000256" key="1">
    <source>
        <dbReference type="SAM" id="SignalP"/>
    </source>
</evidence>
<evidence type="ECO:0000313" key="3">
    <source>
        <dbReference type="Proteomes" id="UP001061298"/>
    </source>
</evidence>
<feature type="chain" id="PRO_5046997956" evidence="1">
    <location>
        <begin position="33"/>
        <end position="194"/>
    </location>
</feature>
<dbReference type="Proteomes" id="UP001061298">
    <property type="component" value="Chromosome"/>
</dbReference>
<dbReference type="EMBL" id="CP106793">
    <property type="protein sequence ID" value="UXY19522.1"/>
    <property type="molecule type" value="Genomic_DNA"/>
</dbReference>
<evidence type="ECO:0000313" key="2">
    <source>
        <dbReference type="EMBL" id="UXY19522.1"/>
    </source>
</evidence>
<proteinExistence type="predicted"/>
<keyword evidence="3" id="KW-1185">Reference proteome</keyword>
<protein>
    <submittedName>
        <fullName evidence="2">Uncharacterized protein</fullName>
    </submittedName>
</protein>
<dbReference type="RefSeq" id="WP_263229658.1">
    <property type="nucleotide sequence ID" value="NZ_CP106793.1"/>
</dbReference>
<keyword evidence="1" id="KW-0732">Signal</keyword>
<sequence length="194" mass="19658">MPAPIRSPKLFEQGVPPLVVALVLCSTVFAGAAACGDGSAVQRAAAYIAVPTPTPTTPAERQKFARARFAANAGLAAGAVHEWIVKPWKAGTFKKGAKGRRTALAKAGLVGTFAYNRLGAAARNAQGDPALAKGLAPLAPGIDGLKDLPSRLSKGDESAAASYAGLVDKVKAAARKAGVPVRNQLPSAAQLARG</sequence>